<dbReference type="Pfam" id="PF03109">
    <property type="entry name" value="ABC1"/>
    <property type="match status" value="1"/>
</dbReference>
<dbReference type="Proteomes" id="UP000180113">
    <property type="component" value="Unassembled WGS sequence"/>
</dbReference>
<evidence type="ECO:0000256" key="4">
    <source>
        <dbReference type="ARBA" id="ARBA00022840"/>
    </source>
</evidence>
<dbReference type="EMBL" id="MLHW01000009">
    <property type="protein sequence ID" value="OHT51100.1"/>
    <property type="molecule type" value="Genomic_DNA"/>
</dbReference>
<evidence type="ECO:0000256" key="3">
    <source>
        <dbReference type="ARBA" id="ARBA00022741"/>
    </source>
</evidence>
<gene>
    <name evidence="6" type="ORF">BKG62_09055</name>
</gene>
<comment type="similarity">
    <text evidence="1">Belongs to the protein kinase superfamily. ADCK protein kinase family.</text>
</comment>
<protein>
    <submittedName>
        <fullName evidence="6">ABC transporter ATP-binding protein</fullName>
    </submittedName>
</protein>
<dbReference type="RefSeq" id="WP_070919387.1">
    <property type="nucleotide sequence ID" value="NZ_CP058976.1"/>
</dbReference>
<dbReference type="PANTHER" id="PTHR43851">
    <property type="match status" value="1"/>
</dbReference>
<feature type="domain" description="ABC1 atypical kinase-like" evidence="5">
    <location>
        <begin position="93"/>
        <end position="306"/>
    </location>
</feature>
<reference evidence="6 7" key="1">
    <citation type="submission" date="2016-10" db="EMBL/GenBank/DDBJ databases">
        <title>Evaluation of Human, Animal and Environmental Mycobacterium chelonae Isolates by Core Genome Phylogenomic Analysis, Targeted Gene Comparison, and Anti-microbial Susceptibility Patterns: A Tale of Mistaken Identities.</title>
        <authorList>
            <person name="Fogelson S.B."/>
            <person name="Camus A.C."/>
            <person name="Lorenz W."/>
            <person name="Vasireddy R."/>
            <person name="Vasireddy S."/>
            <person name="Smith T."/>
            <person name="Brown-Elliott B.A."/>
            <person name="Wallace R.J.Jr."/>
            <person name="Hasan N.A."/>
            <person name="Reischl U."/>
            <person name="Sanchez S."/>
        </authorList>
    </citation>
    <scope>NUCLEOTIDE SEQUENCE [LARGE SCALE GENOMIC DNA]</scope>
    <source>
        <strain evidence="6 7">42895</strain>
    </source>
</reference>
<proteinExistence type="inferred from homology"/>
<dbReference type="InterPro" id="IPR034646">
    <property type="entry name" value="ADCK3_dom"/>
</dbReference>
<dbReference type="InterPro" id="IPR004147">
    <property type="entry name" value="ABC1_dom"/>
</dbReference>
<organism evidence="6 7">
    <name type="scientific">Mycobacteroides chelonae</name>
    <name type="common">Mycobacterium chelonae</name>
    <dbReference type="NCBI Taxonomy" id="1774"/>
    <lineage>
        <taxon>Bacteria</taxon>
        <taxon>Bacillati</taxon>
        <taxon>Actinomycetota</taxon>
        <taxon>Actinomycetes</taxon>
        <taxon>Mycobacteriales</taxon>
        <taxon>Mycobacteriaceae</taxon>
        <taxon>Mycobacteroides</taxon>
    </lineage>
</organism>
<dbReference type="CDD" id="cd13970">
    <property type="entry name" value="ABC1_ADCK3"/>
    <property type="match status" value="1"/>
</dbReference>
<comment type="caution">
    <text evidence="6">The sequence shown here is derived from an EMBL/GenBank/DDBJ whole genome shotgun (WGS) entry which is preliminary data.</text>
</comment>
<evidence type="ECO:0000256" key="1">
    <source>
        <dbReference type="ARBA" id="ARBA00009670"/>
    </source>
</evidence>
<keyword evidence="3" id="KW-0547">Nucleotide-binding</keyword>
<accession>A0AB73M9I8</accession>
<dbReference type="SUPFAM" id="SSF56112">
    <property type="entry name" value="Protein kinase-like (PK-like)"/>
    <property type="match status" value="1"/>
</dbReference>
<keyword evidence="2" id="KW-0808">Transferase</keyword>
<sequence length="451" mass="49592">MAEIRRGRAARAAKLASLPAGIAGRAALGVGKRLTGKSKDEVNAEMMEKAAEQLFQVLGELKGAAMKLGQALSVFEAAIPPAFAEPFREALTKLQSDAPPLPADKVHRVLDAQLGTKWRERFQSFDDKPVASASIGQVHKAVWSDGRVVAVKVQYPGADEAVRSDLKTMQRLSSLFKQIVPGADVKSIIDELIERTEEELDYRIEATNQRAFAKAFKGDPEFYVSPVVASAPKVVISEWMQGRKLSEIISSGTEDERNECGRLLLKFTVSSPYRCGLLHADTHPGNFMLLPDGRLGVMDFGAVATHEGGFPPNLGPIWRLERDGIWDELIPLMREEGFIPPRTEVSPEEIDEYLKPFIDPLKSDEFHFSRKWMQRVAAKSSDLRGAQFQTGRHLDLPPVYLMMFRVLGSLSGILAQLDATVPYAQIIGDWVPGFREDEPVAGALGSSGGAR</sequence>
<evidence type="ECO:0000256" key="2">
    <source>
        <dbReference type="ARBA" id="ARBA00022679"/>
    </source>
</evidence>
<dbReference type="GO" id="GO:0005524">
    <property type="term" value="F:ATP binding"/>
    <property type="evidence" value="ECO:0007669"/>
    <property type="project" value="UniProtKB-KW"/>
</dbReference>
<evidence type="ECO:0000313" key="6">
    <source>
        <dbReference type="EMBL" id="OHT51100.1"/>
    </source>
</evidence>
<dbReference type="InterPro" id="IPR051409">
    <property type="entry name" value="Atypical_kinase_ADCK"/>
</dbReference>
<evidence type="ECO:0000259" key="5">
    <source>
        <dbReference type="Pfam" id="PF03109"/>
    </source>
</evidence>
<dbReference type="GO" id="GO:0016740">
    <property type="term" value="F:transferase activity"/>
    <property type="evidence" value="ECO:0007669"/>
    <property type="project" value="UniProtKB-KW"/>
</dbReference>
<keyword evidence="4 6" id="KW-0067">ATP-binding</keyword>
<dbReference type="AlphaFoldDB" id="A0AB73M9I8"/>
<evidence type="ECO:0000313" key="7">
    <source>
        <dbReference type="Proteomes" id="UP000180113"/>
    </source>
</evidence>
<dbReference type="InterPro" id="IPR011009">
    <property type="entry name" value="Kinase-like_dom_sf"/>
</dbReference>
<name>A0AB73M9I8_MYCCH</name>
<dbReference type="PANTHER" id="PTHR43851:SF3">
    <property type="entry name" value="COENZYME Q8"/>
    <property type="match status" value="1"/>
</dbReference>